<dbReference type="AlphaFoldDB" id="A0A840Y8Y4"/>
<organism evidence="1 2">
    <name type="scientific">Sphingomonas xinjiangensis</name>
    <dbReference type="NCBI Taxonomy" id="643568"/>
    <lineage>
        <taxon>Bacteria</taxon>
        <taxon>Pseudomonadati</taxon>
        <taxon>Pseudomonadota</taxon>
        <taxon>Alphaproteobacteria</taxon>
        <taxon>Sphingomonadales</taxon>
        <taxon>Sphingomonadaceae</taxon>
        <taxon>Sphingomonas</taxon>
    </lineage>
</organism>
<dbReference type="Proteomes" id="UP000527143">
    <property type="component" value="Unassembled WGS sequence"/>
</dbReference>
<comment type="caution">
    <text evidence="1">The sequence shown here is derived from an EMBL/GenBank/DDBJ whole genome shotgun (WGS) entry which is preliminary data.</text>
</comment>
<gene>
    <name evidence="1" type="ORF">FHT02_000510</name>
</gene>
<evidence type="ECO:0000313" key="2">
    <source>
        <dbReference type="Proteomes" id="UP000527143"/>
    </source>
</evidence>
<name>A0A840Y8Y4_9SPHN</name>
<reference evidence="1 2" key="1">
    <citation type="submission" date="2020-08" db="EMBL/GenBank/DDBJ databases">
        <title>Genomic Encyclopedia of Type Strains, Phase IV (KMG-IV): sequencing the most valuable type-strain genomes for metagenomic binning, comparative biology and taxonomic classification.</title>
        <authorList>
            <person name="Goeker M."/>
        </authorList>
    </citation>
    <scope>NUCLEOTIDE SEQUENCE [LARGE SCALE GENOMIC DNA]</scope>
    <source>
        <strain evidence="1 2">DSM 26736</strain>
    </source>
</reference>
<keyword evidence="2" id="KW-1185">Reference proteome</keyword>
<accession>A0A840Y8Y4</accession>
<sequence length="100" mass="10926">MTEADVAEQQGLERQFAAWVAEQPAERGYNYMDNCGCALAAFLRETGVDADPHVGGFGWGDKDNADLNPFTGEHLVYALSRLPHTFGALSERLSVPQVRA</sequence>
<protein>
    <submittedName>
        <fullName evidence="1">Uncharacterized protein</fullName>
    </submittedName>
</protein>
<dbReference type="RefSeq" id="WP_184083890.1">
    <property type="nucleotide sequence ID" value="NZ_JACIJF010000001.1"/>
</dbReference>
<evidence type="ECO:0000313" key="1">
    <source>
        <dbReference type="EMBL" id="MBB5709304.1"/>
    </source>
</evidence>
<proteinExistence type="predicted"/>
<dbReference type="EMBL" id="JACIJF010000001">
    <property type="protein sequence ID" value="MBB5709304.1"/>
    <property type="molecule type" value="Genomic_DNA"/>
</dbReference>